<dbReference type="Proteomes" id="UP000028999">
    <property type="component" value="Unassembled WGS sequence"/>
</dbReference>
<organism evidence="1 2">
    <name type="scientific">Brassica napus</name>
    <name type="common">Rape</name>
    <dbReference type="NCBI Taxonomy" id="3708"/>
    <lineage>
        <taxon>Eukaryota</taxon>
        <taxon>Viridiplantae</taxon>
        <taxon>Streptophyta</taxon>
        <taxon>Embryophyta</taxon>
        <taxon>Tracheophyta</taxon>
        <taxon>Spermatophyta</taxon>
        <taxon>Magnoliopsida</taxon>
        <taxon>eudicotyledons</taxon>
        <taxon>Gunneridae</taxon>
        <taxon>Pentapetalae</taxon>
        <taxon>rosids</taxon>
        <taxon>malvids</taxon>
        <taxon>Brassicales</taxon>
        <taxon>Brassicaceae</taxon>
        <taxon>Brassiceae</taxon>
        <taxon>Brassica</taxon>
    </lineage>
</organism>
<evidence type="ECO:0000313" key="1">
    <source>
        <dbReference type="EMBL" id="CDY50265.1"/>
    </source>
</evidence>
<dbReference type="PaxDb" id="3708-A0A078IH59"/>
<evidence type="ECO:0000313" key="2">
    <source>
        <dbReference type="Proteomes" id="UP000028999"/>
    </source>
</evidence>
<proteinExistence type="predicted"/>
<dbReference type="Gramene" id="CDY50265">
    <property type="protein sequence ID" value="CDY50265"/>
    <property type="gene ID" value="GSBRNA2T00096261001"/>
</dbReference>
<dbReference type="AlphaFoldDB" id="A0A078IH59"/>
<gene>
    <name evidence="1" type="primary">BnaC03g61320D</name>
    <name evidence="1" type="ORF">GSBRNA2T00096261001</name>
</gene>
<protein>
    <submittedName>
        <fullName evidence="1">BnaC03g61320D protein</fullName>
    </submittedName>
</protein>
<sequence length="20" mass="2485">MDTLFTLQNLYHHYWLSTNS</sequence>
<dbReference type="EMBL" id="LK032894">
    <property type="protein sequence ID" value="CDY50265.1"/>
    <property type="molecule type" value="Genomic_DNA"/>
</dbReference>
<accession>A0A078IH59</accession>
<name>A0A078IH59_BRANA</name>
<reference evidence="1 2" key="1">
    <citation type="journal article" date="2014" name="Science">
        <title>Plant genetics. Early allopolyploid evolution in the post-Neolithic Brassica napus oilseed genome.</title>
        <authorList>
            <person name="Chalhoub B."/>
            <person name="Denoeud F."/>
            <person name="Liu S."/>
            <person name="Parkin I.A."/>
            <person name="Tang H."/>
            <person name="Wang X."/>
            <person name="Chiquet J."/>
            <person name="Belcram H."/>
            <person name="Tong C."/>
            <person name="Samans B."/>
            <person name="Correa M."/>
            <person name="Da Silva C."/>
            <person name="Just J."/>
            <person name="Falentin C."/>
            <person name="Koh C.S."/>
            <person name="Le Clainche I."/>
            <person name="Bernard M."/>
            <person name="Bento P."/>
            <person name="Noel B."/>
            <person name="Labadie K."/>
            <person name="Alberti A."/>
            <person name="Charles M."/>
            <person name="Arnaud D."/>
            <person name="Guo H."/>
            <person name="Daviaud C."/>
            <person name="Alamery S."/>
            <person name="Jabbari K."/>
            <person name="Zhao M."/>
            <person name="Edger P.P."/>
            <person name="Chelaifa H."/>
            <person name="Tack D."/>
            <person name="Lassalle G."/>
            <person name="Mestiri I."/>
            <person name="Schnel N."/>
            <person name="Le Paslier M.C."/>
            <person name="Fan G."/>
            <person name="Renault V."/>
            <person name="Bayer P.E."/>
            <person name="Golicz A.A."/>
            <person name="Manoli S."/>
            <person name="Lee T.H."/>
            <person name="Thi V.H."/>
            <person name="Chalabi S."/>
            <person name="Hu Q."/>
            <person name="Fan C."/>
            <person name="Tollenaere R."/>
            <person name="Lu Y."/>
            <person name="Battail C."/>
            <person name="Shen J."/>
            <person name="Sidebottom C.H."/>
            <person name="Wang X."/>
            <person name="Canaguier A."/>
            <person name="Chauveau A."/>
            <person name="Berard A."/>
            <person name="Deniot G."/>
            <person name="Guan M."/>
            <person name="Liu Z."/>
            <person name="Sun F."/>
            <person name="Lim Y.P."/>
            <person name="Lyons E."/>
            <person name="Town C.D."/>
            <person name="Bancroft I."/>
            <person name="Wang X."/>
            <person name="Meng J."/>
            <person name="Ma J."/>
            <person name="Pires J.C."/>
            <person name="King G.J."/>
            <person name="Brunel D."/>
            <person name="Delourme R."/>
            <person name="Renard M."/>
            <person name="Aury J.M."/>
            <person name="Adams K.L."/>
            <person name="Batley J."/>
            <person name="Snowdon R.J."/>
            <person name="Tost J."/>
            <person name="Edwards D."/>
            <person name="Zhou Y."/>
            <person name="Hua W."/>
            <person name="Sharpe A.G."/>
            <person name="Paterson A.H."/>
            <person name="Guan C."/>
            <person name="Wincker P."/>
        </authorList>
    </citation>
    <scope>NUCLEOTIDE SEQUENCE [LARGE SCALE GENOMIC DNA]</scope>
    <source>
        <strain evidence="2">cv. Darmor-bzh</strain>
    </source>
</reference>
<keyword evidence="2" id="KW-1185">Reference proteome</keyword>